<feature type="compositionally biased region" description="Acidic residues" evidence="1">
    <location>
        <begin position="119"/>
        <end position="136"/>
    </location>
</feature>
<dbReference type="Proteomes" id="UP000822476">
    <property type="component" value="Unassembled WGS sequence"/>
</dbReference>
<comment type="caution">
    <text evidence="2">The sequence shown here is derived from an EMBL/GenBank/DDBJ whole genome shotgun (WGS) entry which is preliminary data.</text>
</comment>
<gene>
    <name evidence="2" type="ORF">EG68_00194</name>
</gene>
<evidence type="ECO:0000256" key="1">
    <source>
        <dbReference type="SAM" id="MobiDB-lite"/>
    </source>
</evidence>
<proteinExistence type="predicted"/>
<keyword evidence="3" id="KW-1185">Reference proteome</keyword>
<reference evidence="2" key="1">
    <citation type="submission" date="2019-07" db="EMBL/GenBank/DDBJ databases">
        <title>Annotation for the trematode Paragonimus miyazaki's.</title>
        <authorList>
            <person name="Choi Y.-J."/>
        </authorList>
    </citation>
    <scope>NUCLEOTIDE SEQUENCE</scope>
    <source>
        <strain evidence="2">Japan</strain>
    </source>
</reference>
<evidence type="ECO:0000313" key="3">
    <source>
        <dbReference type="Proteomes" id="UP000822476"/>
    </source>
</evidence>
<accession>A0A8S9ZA93</accession>
<dbReference type="EMBL" id="JTDE01000036">
    <property type="protein sequence ID" value="KAF7262553.1"/>
    <property type="molecule type" value="Genomic_DNA"/>
</dbReference>
<protein>
    <submittedName>
        <fullName evidence="2">Uncharacterized protein</fullName>
    </submittedName>
</protein>
<dbReference type="OrthoDB" id="6225545at2759"/>
<feature type="region of interest" description="Disordered" evidence="1">
    <location>
        <begin position="116"/>
        <end position="136"/>
    </location>
</feature>
<name>A0A8S9ZA93_9TREM</name>
<sequence length="136" mass="15843">MIHHIFKRYSLTGAHVLHSGFSVVEKYHPTLFECVVRSILPAMASARTVCSCLTYFCLIGPVECYRCWTCRDPAAYHKCMLDVWATVFKQLDLFDVEEITDAMGTMPDWKRYMKTGEWPWDDEQDESEEDDEDDDA</sequence>
<dbReference type="AlphaFoldDB" id="A0A8S9ZA93"/>
<evidence type="ECO:0000313" key="2">
    <source>
        <dbReference type="EMBL" id="KAF7262553.1"/>
    </source>
</evidence>
<organism evidence="2 3">
    <name type="scientific">Paragonimus skrjabini miyazakii</name>
    <dbReference type="NCBI Taxonomy" id="59628"/>
    <lineage>
        <taxon>Eukaryota</taxon>
        <taxon>Metazoa</taxon>
        <taxon>Spiralia</taxon>
        <taxon>Lophotrochozoa</taxon>
        <taxon>Platyhelminthes</taxon>
        <taxon>Trematoda</taxon>
        <taxon>Digenea</taxon>
        <taxon>Plagiorchiida</taxon>
        <taxon>Troglotremata</taxon>
        <taxon>Troglotrematidae</taxon>
        <taxon>Paragonimus</taxon>
    </lineage>
</organism>